<accession>A0ABQ7ME50</accession>
<comment type="caution">
    <text evidence="2">The sequence shown here is derived from an EMBL/GenBank/DDBJ whole genome shotgun (WGS) entry which is preliminary data.</text>
</comment>
<evidence type="ECO:0000259" key="1">
    <source>
        <dbReference type="Pfam" id="PF03372"/>
    </source>
</evidence>
<evidence type="ECO:0000313" key="3">
    <source>
        <dbReference type="Proteomes" id="UP000823674"/>
    </source>
</evidence>
<dbReference type="EMBL" id="JADBGQ010000005">
    <property type="protein sequence ID" value="KAG5396635.1"/>
    <property type="molecule type" value="Genomic_DNA"/>
</dbReference>
<reference evidence="2 3" key="1">
    <citation type="submission" date="2021-03" db="EMBL/GenBank/DDBJ databases">
        <authorList>
            <person name="King G.J."/>
            <person name="Bancroft I."/>
            <person name="Baten A."/>
            <person name="Bloomfield J."/>
            <person name="Borpatragohain P."/>
            <person name="He Z."/>
            <person name="Irish N."/>
            <person name="Irwin J."/>
            <person name="Liu K."/>
            <person name="Mauleon R.P."/>
            <person name="Moore J."/>
            <person name="Morris R."/>
            <person name="Ostergaard L."/>
            <person name="Wang B."/>
            <person name="Wells R."/>
        </authorList>
    </citation>
    <scope>NUCLEOTIDE SEQUENCE [LARGE SCALE GENOMIC DNA]</scope>
    <source>
        <strain evidence="2">R-o-18</strain>
        <tissue evidence="2">Leaf</tissue>
    </source>
</reference>
<keyword evidence="3" id="KW-1185">Reference proteome</keyword>
<dbReference type="Pfam" id="PF03372">
    <property type="entry name" value="Exo_endo_phos"/>
    <property type="match status" value="1"/>
</dbReference>
<feature type="domain" description="Endonuclease/exonuclease/phosphatase" evidence="1">
    <location>
        <begin position="57"/>
        <end position="181"/>
    </location>
</feature>
<dbReference type="Gene3D" id="3.60.10.10">
    <property type="entry name" value="Endonuclease/exonuclease/phosphatase"/>
    <property type="match status" value="1"/>
</dbReference>
<dbReference type="PANTHER" id="PTHR33710">
    <property type="entry name" value="BNAC02G09200D PROTEIN"/>
    <property type="match status" value="1"/>
</dbReference>
<evidence type="ECO:0000313" key="2">
    <source>
        <dbReference type="EMBL" id="KAG5396635.1"/>
    </source>
</evidence>
<dbReference type="SUPFAM" id="SSF56219">
    <property type="entry name" value="DNase I-like"/>
    <property type="match status" value="1"/>
</dbReference>
<name>A0ABQ7ME50_BRACM</name>
<gene>
    <name evidence="2" type="primary">A05g502200.1_BraROA</name>
    <name evidence="2" type="ORF">IGI04_018449</name>
</gene>
<protein>
    <recommendedName>
        <fullName evidence="1">Endonuclease/exonuclease/phosphatase domain-containing protein</fullName>
    </recommendedName>
</protein>
<dbReference type="PANTHER" id="PTHR33710:SF77">
    <property type="entry name" value="DNASE I-LIKE SUPERFAMILY PROTEIN"/>
    <property type="match status" value="1"/>
</dbReference>
<organism evidence="2 3">
    <name type="scientific">Brassica rapa subsp. trilocularis</name>
    <dbReference type="NCBI Taxonomy" id="1813537"/>
    <lineage>
        <taxon>Eukaryota</taxon>
        <taxon>Viridiplantae</taxon>
        <taxon>Streptophyta</taxon>
        <taxon>Embryophyta</taxon>
        <taxon>Tracheophyta</taxon>
        <taxon>Spermatophyta</taxon>
        <taxon>Magnoliopsida</taxon>
        <taxon>eudicotyledons</taxon>
        <taxon>Gunneridae</taxon>
        <taxon>Pentapetalae</taxon>
        <taxon>rosids</taxon>
        <taxon>malvids</taxon>
        <taxon>Brassicales</taxon>
        <taxon>Brassicaceae</taxon>
        <taxon>Brassiceae</taxon>
        <taxon>Brassica</taxon>
    </lineage>
</organism>
<dbReference type="Proteomes" id="UP000823674">
    <property type="component" value="Chromosome A05"/>
</dbReference>
<sequence>MGKLCGGWNFTSNHASDEDGRIVLIWQPSVMVRVLHQSAQTLTCEVKIPGSSAFVYTAIYAANTRSERSELWVELLDLQQSLDLLTTPWMIGGDFNQIVHPAEHSTPAVNAFTPQMLELRDTLIQLEVFDLRYQGPTLTWSNHQPDSPIAKKLDRLLITSPILNLFPNCTSVFLPPSFSDHCPCLVDLAYKIPSSGTKPFKFYNYLTKHPDFNQVVLRAWTEAGSLVSNLTDLCWKQKQIKREE</sequence>
<proteinExistence type="predicted"/>
<dbReference type="InterPro" id="IPR036691">
    <property type="entry name" value="Endo/exonu/phosph_ase_sf"/>
</dbReference>
<dbReference type="InterPro" id="IPR005135">
    <property type="entry name" value="Endo/exonuclease/phosphatase"/>
</dbReference>